<evidence type="ECO:0000256" key="9">
    <source>
        <dbReference type="SAM" id="SignalP"/>
    </source>
</evidence>
<feature type="region of interest" description="Disordered" evidence="7">
    <location>
        <begin position="739"/>
        <end position="802"/>
    </location>
</feature>
<dbReference type="GeneID" id="136814511"/>
<dbReference type="Gene3D" id="2.10.25.140">
    <property type="match status" value="1"/>
</dbReference>
<dbReference type="CDD" id="cd00111">
    <property type="entry name" value="Trefoil"/>
    <property type="match status" value="1"/>
</dbReference>
<dbReference type="PROSITE" id="PS51448">
    <property type="entry name" value="P_TREFOIL_2"/>
    <property type="match status" value="1"/>
</dbReference>
<dbReference type="SMART" id="SM00018">
    <property type="entry name" value="PD"/>
    <property type="match status" value="1"/>
</dbReference>
<dbReference type="GO" id="GO:0016020">
    <property type="term" value="C:membrane"/>
    <property type="evidence" value="ECO:0007669"/>
    <property type="project" value="InterPro"/>
</dbReference>
<evidence type="ECO:0000313" key="11">
    <source>
        <dbReference type="EnsemblMetazoa" id="CLYHEMP003213.1"/>
    </source>
</evidence>
<evidence type="ECO:0000256" key="8">
    <source>
        <dbReference type="SAM" id="Phobius"/>
    </source>
</evidence>
<evidence type="ECO:0000256" key="3">
    <source>
        <dbReference type="ARBA" id="ARBA00022737"/>
    </source>
</evidence>
<dbReference type="InterPro" id="IPR000519">
    <property type="entry name" value="P_trefoil_dom"/>
</dbReference>
<feature type="transmembrane region" description="Helical" evidence="8">
    <location>
        <begin position="514"/>
        <end position="536"/>
    </location>
</feature>
<evidence type="ECO:0000256" key="6">
    <source>
        <dbReference type="SAM" id="Coils"/>
    </source>
</evidence>
<dbReference type="Pfam" id="PF00088">
    <property type="entry name" value="Trefoil"/>
    <property type="match status" value="1"/>
</dbReference>
<dbReference type="Gene3D" id="1.20.5.900">
    <property type="entry name" value="transmembrane domain of human cd4"/>
    <property type="match status" value="1"/>
</dbReference>
<evidence type="ECO:0000256" key="7">
    <source>
        <dbReference type="SAM" id="MobiDB-lite"/>
    </source>
</evidence>
<feature type="chain" id="PRO_5029734682" description="P-type domain-containing protein" evidence="9">
    <location>
        <begin position="20"/>
        <end position="825"/>
    </location>
</feature>
<feature type="domain" description="P-type" evidence="10">
    <location>
        <begin position="206"/>
        <end position="252"/>
    </location>
</feature>
<keyword evidence="8" id="KW-1133">Transmembrane helix</keyword>
<organism evidence="11 12">
    <name type="scientific">Clytia hemisphaerica</name>
    <dbReference type="NCBI Taxonomy" id="252671"/>
    <lineage>
        <taxon>Eukaryota</taxon>
        <taxon>Metazoa</taxon>
        <taxon>Cnidaria</taxon>
        <taxon>Hydrozoa</taxon>
        <taxon>Hydroidolina</taxon>
        <taxon>Leptothecata</taxon>
        <taxon>Obeliida</taxon>
        <taxon>Clytiidae</taxon>
        <taxon>Clytia</taxon>
    </lineage>
</organism>
<keyword evidence="9" id="KW-0732">Signal</keyword>
<feature type="disulfide bond" evidence="5">
    <location>
        <begin position="219"/>
        <end position="234"/>
    </location>
</feature>
<evidence type="ECO:0000313" key="12">
    <source>
        <dbReference type="Proteomes" id="UP000594262"/>
    </source>
</evidence>
<keyword evidence="3" id="KW-0677">Repeat</keyword>
<evidence type="ECO:0000256" key="4">
    <source>
        <dbReference type="ARBA" id="ARBA00023157"/>
    </source>
</evidence>
<name>A0A7M5UVC3_9CNID</name>
<feature type="compositionally biased region" description="Pro residues" evidence="7">
    <location>
        <begin position="683"/>
        <end position="700"/>
    </location>
</feature>
<keyword evidence="6" id="KW-0175">Coiled coil</keyword>
<dbReference type="SUPFAM" id="SSF57492">
    <property type="entry name" value="Trefoil"/>
    <property type="match status" value="1"/>
</dbReference>
<feature type="compositionally biased region" description="Polar residues" evidence="7">
    <location>
        <begin position="666"/>
        <end position="676"/>
    </location>
</feature>
<dbReference type="Proteomes" id="UP000594262">
    <property type="component" value="Unplaced"/>
</dbReference>
<feature type="signal peptide" evidence="9">
    <location>
        <begin position="1"/>
        <end position="19"/>
    </location>
</feature>
<dbReference type="RefSeq" id="XP_066927168.1">
    <property type="nucleotide sequence ID" value="XM_067071067.1"/>
</dbReference>
<feature type="region of interest" description="Disordered" evidence="7">
    <location>
        <begin position="604"/>
        <end position="704"/>
    </location>
</feature>
<keyword evidence="8" id="KW-0472">Membrane</keyword>
<reference evidence="11" key="1">
    <citation type="submission" date="2021-01" db="UniProtKB">
        <authorList>
            <consortium name="EnsemblMetazoa"/>
        </authorList>
    </citation>
    <scope>IDENTIFICATION</scope>
</reference>
<dbReference type="OrthoDB" id="5980124at2759"/>
<comment type="caution">
    <text evidence="5">Lacks conserved residue(s) required for the propagation of feature annotation.</text>
</comment>
<dbReference type="InterPro" id="IPR044913">
    <property type="entry name" value="P_trefoil_dom_sf"/>
</dbReference>
<dbReference type="Pfam" id="PF01414">
    <property type="entry name" value="DSL"/>
    <property type="match status" value="1"/>
</dbReference>
<evidence type="ECO:0000256" key="1">
    <source>
        <dbReference type="ARBA" id="ARBA00022473"/>
    </source>
</evidence>
<evidence type="ECO:0000256" key="2">
    <source>
        <dbReference type="ARBA" id="ARBA00022536"/>
    </source>
</evidence>
<accession>A0A7M5UVC3</accession>
<evidence type="ECO:0000256" key="5">
    <source>
        <dbReference type="PROSITE-ProRule" id="PRU00779"/>
    </source>
</evidence>
<keyword evidence="2" id="KW-0245">EGF-like domain</keyword>
<keyword evidence="12" id="KW-1185">Reference proteome</keyword>
<dbReference type="EnsemblMetazoa" id="CLYHEMT003213.1">
    <property type="protein sequence ID" value="CLYHEMP003213.1"/>
    <property type="gene ID" value="CLYHEMG003213"/>
</dbReference>
<keyword evidence="8" id="KW-0812">Transmembrane</keyword>
<sequence length="825" mass="90942">MRGFIGFVIVQFLLGLCWSTSKKMAHIEFKEYDGIGEDSDTRCQISFEFEVSLTSDISKVLGKSTISPFDCDAAKTKYDINSVIKFDFDKFGVSYDIKAEIKRHTGRRYDVVTLLDSLSKTFSIGRSQATGKRIGGDIDKTASGKARTIEWEFRVYCNDSDYLLPDCTIERCVPRDDTNGHYMCDAQNNKVCLQGWVDATTNCVTPECPVIDKHDRVDCAHSIIKGPECRSMGCCWSPLESNSIEPWCFYKNVTKPSISSSIAVPQSTLISSLIVEAASIEPSFSVLATSSMLPSFTPLSQIDETSLLATSYNTISSDVFSTSISFIGSSTSSLMVLETSMSSAVETSMASSPIDLETSSSLIFESSSVSLPITSSPILPTTQQFSSSINMESTSPTPSSTTLFLESSFSSSMNSKAMSTIIQSISMTSISSSFMESSNTSSNKTSASTTNNLSIISSNVTEEKPTISSTMFLPLKPESIQPSNAATLPASSTIVIVLPGKPVQVTRADDKWKWILIIVGSSAIFLIFLLCCCFCCQRRRLRRKLEQHEAQIEELREMSRNNNSSLRGRTYSNVSLDKEEAIQRHEKNKDLLAQDGSEFIGFTNEMFQPDTSRTEVRRPSLGPSRLQPPQKRSNRIPSLSDAALFPHPPFDFMNPLHEDEHKGKPRSSSPANAVQKNGNPQNAGPPSPPPPPPPPPPAQPQTPVKIRSSTLNSLDRFQQQQNTSPMDSLLGEFKKKISVTEAPNNDQIRPVRASTFSKNANKDIPSKPRRTTTDVNKLPTAKKPNRMPAKKAMNGNVNGDINENEFEGFYNRTFNPEMNESASRF</sequence>
<feature type="coiled-coil region" evidence="6">
    <location>
        <begin position="538"/>
        <end position="565"/>
    </location>
</feature>
<protein>
    <recommendedName>
        <fullName evidence="10">P-type domain-containing protein</fullName>
    </recommendedName>
</protein>
<dbReference type="Gene3D" id="4.10.110.10">
    <property type="entry name" value="Spasmolytic Protein, domain 1"/>
    <property type="match status" value="1"/>
</dbReference>
<evidence type="ECO:0000259" key="10">
    <source>
        <dbReference type="PROSITE" id="PS51448"/>
    </source>
</evidence>
<keyword evidence="1" id="KW-0217">Developmental protein</keyword>
<proteinExistence type="predicted"/>
<dbReference type="AlphaFoldDB" id="A0A7M5UVC3"/>
<keyword evidence="4 5" id="KW-1015">Disulfide bond</keyword>
<dbReference type="InterPro" id="IPR001774">
    <property type="entry name" value="DSL"/>
</dbReference>
<dbReference type="GO" id="GO:0007154">
    <property type="term" value="P:cell communication"/>
    <property type="evidence" value="ECO:0007669"/>
    <property type="project" value="InterPro"/>
</dbReference>